<dbReference type="EMBL" id="LOEE01000061">
    <property type="protein sequence ID" value="KXG74212.1"/>
    <property type="molecule type" value="Genomic_DNA"/>
</dbReference>
<keyword evidence="1" id="KW-0812">Transmembrane</keyword>
<evidence type="ECO:0000256" key="1">
    <source>
        <dbReference type="SAM" id="Phobius"/>
    </source>
</evidence>
<dbReference type="Proteomes" id="UP000070456">
    <property type="component" value="Unassembled WGS sequence"/>
</dbReference>
<comment type="caution">
    <text evidence="2">The sequence shown here is derived from an EMBL/GenBank/DDBJ whole genome shotgun (WGS) entry which is preliminary data.</text>
</comment>
<proteinExistence type="predicted"/>
<reference evidence="2 3" key="1">
    <citation type="submission" date="2015-12" db="EMBL/GenBank/DDBJ databases">
        <title>Draft genome sequence of the thermoanaerobe Thermotalea metallivorans, an isolate from the runoff channel of the Great Artesian Basin, Australia.</title>
        <authorList>
            <person name="Patel B.K."/>
        </authorList>
    </citation>
    <scope>NUCLEOTIDE SEQUENCE [LARGE SCALE GENOMIC DNA]</scope>
    <source>
        <strain evidence="2 3">B2-1</strain>
    </source>
</reference>
<keyword evidence="1" id="KW-0472">Membrane</keyword>
<organism evidence="2 3">
    <name type="scientific">Thermotalea metallivorans</name>
    <dbReference type="NCBI Taxonomy" id="520762"/>
    <lineage>
        <taxon>Bacteria</taxon>
        <taxon>Bacillati</taxon>
        <taxon>Bacillota</taxon>
        <taxon>Clostridia</taxon>
        <taxon>Peptostreptococcales</taxon>
        <taxon>Thermotaleaceae</taxon>
        <taxon>Thermotalea</taxon>
    </lineage>
</organism>
<dbReference type="AlphaFoldDB" id="A0A140L0Y7"/>
<evidence type="ECO:0000313" key="3">
    <source>
        <dbReference type="Proteomes" id="UP000070456"/>
    </source>
</evidence>
<name>A0A140L0Y7_9FIRM</name>
<dbReference type="STRING" id="520762.AN619_25300"/>
<gene>
    <name evidence="2" type="ORF">AN619_25300</name>
</gene>
<sequence length="49" mass="5932">MKKNYRKMLWIVIVLLMMSFATLVFVNNKSNTNRYSKAKFIFIEEKTIK</sequence>
<evidence type="ECO:0000313" key="2">
    <source>
        <dbReference type="EMBL" id="KXG74212.1"/>
    </source>
</evidence>
<keyword evidence="1" id="KW-1133">Transmembrane helix</keyword>
<keyword evidence="3" id="KW-1185">Reference proteome</keyword>
<accession>A0A140L0Y7</accession>
<dbReference type="RefSeq" id="WP_157065014.1">
    <property type="nucleotide sequence ID" value="NZ_LOEE01000061.1"/>
</dbReference>
<feature type="transmembrane region" description="Helical" evidence="1">
    <location>
        <begin position="7"/>
        <end position="26"/>
    </location>
</feature>
<protein>
    <submittedName>
        <fullName evidence="2">Uncharacterized protein</fullName>
    </submittedName>
</protein>